<feature type="compositionally biased region" description="Low complexity" evidence="16">
    <location>
        <begin position="39"/>
        <end position="50"/>
    </location>
</feature>
<feature type="region of interest" description="Disordered" evidence="16">
    <location>
        <begin position="39"/>
        <end position="60"/>
    </location>
</feature>
<keyword evidence="8" id="KW-0648">Protein biosynthesis</keyword>
<comment type="caution">
    <text evidence="18">The sequence shown here is derived from an EMBL/GenBank/DDBJ whole genome shotgun (WGS) entry which is preliminary data.</text>
</comment>
<evidence type="ECO:0000256" key="5">
    <source>
        <dbReference type="ARBA" id="ARBA00022598"/>
    </source>
</evidence>
<dbReference type="InterPro" id="IPR001412">
    <property type="entry name" value="aa-tRNA-synth_I_CS"/>
</dbReference>
<dbReference type="Pfam" id="PF00338">
    <property type="entry name" value="Ribosomal_S10"/>
    <property type="match status" value="1"/>
</dbReference>
<dbReference type="InterPro" id="IPR001848">
    <property type="entry name" value="Ribosomal_uS10"/>
</dbReference>
<dbReference type="Gene3D" id="1.10.240.10">
    <property type="entry name" value="Tyrosyl-Transfer RNA Synthetase"/>
    <property type="match status" value="1"/>
</dbReference>
<keyword evidence="7" id="KW-0067">ATP-binding</keyword>
<evidence type="ECO:0000256" key="1">
    <source>
        <dbReference type="ARBA" id="ARBA00004173"/>
    </source>
</evidence>
<name>A0AAN6PFB1_9PEZI</name>
<dbReference type="PANTHER" id="PTHR43766">
    <property type="entry name" value="TRYPTOPHAN--TRNA LIGASE, MITOCHONDRIAL"/>
    <property type="match status" value="1"/>
</dbReference>
<keyword evidence="9" id="KW-0689">Ribosomal protein</keyword>
<dbReference type="GO" id="GO:0070183">
    <property type="term" value="P:mitochondrial tryptophanyl-tRNA aminoacylation"/>
    <property type="evidence" value="ECO:0007669"/>
    <property type="project" value="TreeGrafter"/>
</dbReference>
<accession>A0AAN6PFB1</accession>
<dbReference type="PANTHER" id="PTHR43766:SF1">
    <property type="entry name" value="TRYPTOPHAN--TRNA LIGASE, MITOCHONDRIAL"/>
    <property type="match status" value="1"/>
</dbReference>
<dbReference type="AlphaFoldDB" id="A0AAN6PFB1"/>
<evidence type="ECO:0000313" key="19">
    <source>
        <dbReference type="Proteomes" id="UP001303115"/>
    </source>
</evidence>
<dbReference type="FunFam" id="1.10.240.10:FF:000002">
    <property type="entry name" value="Tryptophan--tRNA ligase"/>
    <property type="match status" value="1"/>
</dbReference>
<comment type="similarity">
    <text evidence="2">Belongs to the class-I aminoacyl-tRNA synthetase family.</text>
</comment>
<evidence type="ECO:0000256" key="16">
    <source>
        <dbReference type="SAM" id="MobiDB-lite"/>
    </source>
</evidence>
<dbReference type="FunFam" id="3.30.70.600:FF:000003">
    <property type="entry name" value="30S ribosomal protein S10"/>
    <property type="match status" value="1"/>
</dbReference>
<dbReference type="HAMAP" id="MF_00508">
    <property type="entry name" value="Ribosomal_uS10"/>
    <property type="match status" value="1"/>
</dbReference>
<organism evidence="18 19">
    <name type="scientific">Parachaetomium inaequale</name>
    <dbReference type="NCBI Taxonomy" id="2588326"/>
    <lineage>
        <taxon>Eukaryota</taxon>
        <taxon>Fungi</taxon>
        <taxon>Dikarya</taxon>
        <taxon>Ascomycota</taxon>
        <taxon>Pezizomycotina</taxon>
        <taxon>Sordariomycetes</taxon>
        <taxon>Sordariomycetidae</taxon>
        <taxon>Sordariales</taxon>
        <taxon>Chaetomiaceae</taxon>
        <taxon>Parachaetomium</taxon>
    </lineage>
</organism>
<reference evidence="19" key="1">
    <citation type="journal article" date="2023" name="Mol. Phylogenet. Evol.">
        <title>Genome-scale phylogeny and comparative genomics of the fungal order Sordariales.</title>
        <authorList>
            <person name="Hensen N."/>
            <person name="Bonometti L."/>
            <person name="Westerberg I."/>
            <person name="Brannstrom I.O."/>
            <person name="Guillou S."/>
            <person name="Cros-Aarteil S."/>
            <person name="Calhoun S."/>
            <person name="Haridas S."/>
            <person name="Kuo A."/>
            <person name="Mondo S."/>
            <person name="Pangilinan J."/>
            <person name="Riley R."/>
            <person name="LaButti K."/>
            <person name="Andreopoulos B."/>
            <person name="Lipzen A."/>
            <person name="Chen C."/>
            <person name="Yan M."/>
            <person name="Daum C."/>
            <person name="Ng V."/>
            <person name="Clum A."/>
            <person name="Steindorff A."/>
            <person name="Ohm R.A."/>
            <person name="Martin F."/>
            <person name="Silar P."/>
            <person name="Natvig D.O."/>
            <person name="Lalanne C."/>
            <person name="Gautier V."/>
            <person name="Ament-Velasquez S.L."/>
            <person name="Kruys A."/>
            <person name="Hutchinson M.I."/>
            <person name="Powell A.J."/>
            <person name="Barry K."/>
            <person name="Miller A.N."/>
            <person name="Grigoriev I.V."/>
            <person name="Debuchy R."/>
            <person name="Gladieux P."/>
            <person name="Hiltunen Thoren M."/>
            <person name="Johannesson H."/>
        </authorList>
    </citation>
    <scope>NUCLEOTIDE SEQUENCE [LARGE SCALE GENOMIC DNA]</scope>
    <source>
        <strain evidence="19">CBS 284.82</strain>
    </source>
</reference>
<feature type="domain" description="Small ribosomal subunit protein uS10" evidence="17">
    <location>
        <begin position="281"/>
        <end position="378"/>
    </location>
</feature>
<dbReference type="EC" id="6.1.1.2" evidence="4"/>
<dbReference type="NCBIfam" id="TIGR00233">
    <property type="entry name" value="trpS"/>
    <property type="match status" value="1"/>
</dbReference>
<evidence type="ECO:0000256" key="8">
    <source>
        <dbReference type="ARBA" id="ARBA00022917"/>
    </source>
</evidence>
<dbReference type="Pfam" id="PF08698">
    <property type="entry name" value="Fcf2"/>
    <property type="match status" value="1"/>
</dbReference>
<dbReference type="Pfam" id="PF00579">
    <property type="entry name" value="tRNA-synt_1b"/>
    <property type="match status" value="1"/>
</dbReference>
<sequence>MAVTLGLPDDEIDRLLLEAEARLSGNGSLVPAAAAAAAPAAKTPSTVAAPRAPTAGEQTTVLKKKSEKLSVRVPQLEQKKKASKDTLGADWFNLPRTNLTPELKRDLQALRMRDVAAMGKQFFKKDTRKDLVPEYCQVGTIVAGATDGVNSRLTRKERKRTIVEEILAGENVGKLKSNDASTSTVVRGHAEMNPPRLIRPLRPLLQGQLPLSAPRSAAVGIPRASIQLRGYASVAKPPAAATPAATKTPAEPRVSRMPRALEALYLKPLRREAEYGVPSCNLQLRSYSLRNLEFFCDFALRAAYYLGLPAMGPVPLPRVVERWTVPKSTFIFKKSQENFERITLRRLVQIRDGDPETVQVWLAFLQKHAYYGIGMKANVWEFSKLGVGKEMDKNVEQTEKLMEDKWEHLSYVERRPEHQKAKDRGPREQLPAAADMEEYLALERRRIAGGRADAKTDSPLLGKGFKVIFSGIQPTGVPHLGNYLGALREWKRLQDTADKNTKLLFSIADLHAITVPRPREEMYENRMQMLACLLAIGLDPKRSIIFFQSHVPAHTELQWILSCTASMGYLSRMTQWKAADILAYGTTHVPVGEDQRQHLEFARECATNFNHTYKVDCFVAPQTLISPSRRIMSLSNPLKKMSKSDPSPKSRILITDSPEEITKKIKHAVTDAIDSVTYDPAARPGVANLIEILSSFDPKGRTPAQLGQQMQGYKIAELKQVVAQVVGDELAEFRERHRYFLSNKDKMRAIASQGGGRAKSAASQMMDRARSALGMGELSGRPCKRARGDNKNEFEEKQSSELESEMQMGGGQKYLADRAPTTIPAC</sequence>
<evidence type="ECO:0000256" key="14">
    <source>
        <dbReference type="ARBA" id="ARBA00042916"/>
    </source>
</evidence>
<keyword evidence="5" id="KW-0436">Ligase</keyword>
<evidence type="ECO:0000256" key="11">
    <source>
        <dbReference type="ARBA" id="ARBA00023274"/>
    </source>
</evidence>
<dbReference type="PRINTS" id="PR01039">
    <property type="entry name" value="TRNASYNTHTRP"/>
</dbReference>
<dbReference type="GO" id="GO:0004830">
    <property type="term" value="F:tryptophan-tRNA ligase activity"/>
    <property type="evidence" value="ECO:0007669"/>
    <property type="project" value="UniProtKB-EC"/>
</dbReference>
<keyword evidence="10" id="KW-0030">Aminoacyl-tRNA synthetase</keyword>
<dbReference type="GO" id="GO:0003735">
    <property type="term" value="F:structural constituent of ribosome"/>
    <property type="evidence" value="ECO:0007669"/>
    <property type="project" value="InterPro"/>
</dbReference>
<evidence type="ECO:0000256" key="13">
    <source>
        <dbReference type="ARBA" id="ARBA00035261"/>
    </source>
</evidence>
<dbReference type="InterPro" id="IPR002305">
    <property type="entry name" value="aa-tRNA-synth_Ic"/>
</dbReference>
<evidence type="ECO:0000256" key="2">
    <source>
        <dbReference type="ARBA" id="ARBA00005594"/>
    </source>
</evidence>
<dbReference type="GO" id="GO:0005840">
    <property type="term" value="C:ribosome"/>
    <property type="evidence" value="ECO:0007669"/>
    <property type="project" value="UniProtKB-KW"/>
</dbReference>
<dbReference type="InterPro" id="IPR027486">
    <property type="entry name" value="Ribosomal_uS10_dom"/>
</dbReference>
<protein>
    <recommendedName>
        <fullName evidence="13">Small ribosomal subunit protein uS10m</fullName>
        <ecNumber evidence="4">6.1.1.2</ecNumber>
    </recommendedName>
    <alternativeName>
        <fullName evidence="14">37S ribosomal protein S10, mitochondrial</fullName>
    </alternativeName>
    <alternativeName>
        <fullName evidence="15">Mitochondrial ribosomal small subunit protein 10</fullName>
    </alternativeName>
    <alternativeName>
        <fullName evidence="12">Tryptophanyl-tRNA synthetase</fullName>
    </alternativeName>
</protein>
<dbReference type="InterPro" id="IPR014810">
    <property type="entry name" value="Fcf2_C"/>
</dbReference>
<keyword evidence="19" id="KW-1185">Reference proteome</keyword>
<dbReference type="GO" id="GO:0005524">
    <property type="term" value="F:ATP binding"/>
    <property type="evidence" value="ECO:0007669"/>
    <property type="project" value="UniProtKB-KW"/>
</dbReference>
<evidence type="ECO:0000256" key="6">
    <source>
        <dbReference type="ARBA" id="ARBA00022741"/>
    </source>
</evidence>
<dbReference type="InterPro" id="IPR002306">
    <property type="entry name" value="Trp-tRNA-ligase"/>
</dbReference>
<feature type="region of interest" description="Disordered" evidence="16">
    <location>
        <begin position="776"/>
        <end position="826"/>
    </location>
</feature>
<dbReference type="InterPro" id="IPR014729">
    <property type="entry name" value="Rossmann-like_a/b/a_fold"/>
</dbReference>
<keyword evidence="11" id="KW-0687">Ribonucleoprotein</keyword>
<dbReference type="Gene3D" id="3.30.70.600">
    <property type="entry name" value="Ribosomal protein S10 domain"/>
    <property type="match status" value="1"/>
</dbReference>
<dbReference type="InterPro" id="IPR050203">
    <property type="entry name" value="Trp-tRNA_synthetase"/>
</dbReference>
<dbReference type="PROSITE" id="PS00178">
    <property type="entry name" value="AA_TRNA_LIGASE_I"/>
    <property type="match status" value="1"/>
</dbReference>
<feature type="compositionally biased region" description="Basic and acidic residues" evidence="16">
    <location>
        <begin position="786"/>
        <end position="800"/>
    </location>
</feature>
<dbReference type="CDD" id="cd00806">
    <property type="entry name" value="TrpRS_core"/>
    <property type="match status" value="1"/>
</dbReference>
<evidence type="ECO:0000256" key="10">
    <source>
        <dbReference type="ARBA" id="ARBA00023146"/>
    </source>
</evidence>
<keyword evidence="6" id="KW-0547">Nucleotide-binding</keyword>
<evidence type="ECO:0000259" key="17">
    <source>
        <dbReference type="SMART" id="SM01403"/>
    </source>
</evidence>
<dbReference type="InterPro" id="IPR036838">
    <property type="entry name" value="Ribosomal_uS10_dom_sf"/>
</dbReference>
<gene>
    <name evidence="18" type="ORF">C8A01DRAFT_46653</name>
</gene>
<evidence type="ECO:0000256" key="9">
    <source>
        <dbReference type="ARBA" id="ARBA00022980"/>
    </source>
</evidence>
<dbReference type="EMBL" id="MU854388">
    <property type="protein sequence ID" value="KAK4039924.1"/>
    <property type="molecule type" value="Genomic_DNA"/>
</dbReference>
<evidence type="ECO:0000256" key="3">
    <source>
        <dbReference type="ARBA" id="ARBA00007102"/>
    </source>
</evidence>
<dbReference type="Gene3D" id="3.40.50.620">
    <property type="entry name" value="HUPs"/>
    <property type="match status" value="1"/>
</dbReference>
<evidence type="ECO:0000256" key="12">
    <source>
        <dbReference type="ARBA" id="ARBA00030268"/>
    </source>
</evidence>
<comment type="similarity">
    <text evidence="3">Belongs to the universal ribosomal protein uS10 family.</text>
</comment>
<dbReference type="GO" id="GO:0005759">
    <property type="term" value="C:mitochondrial matrix"/>
    <property type="evidence" value="ECO:0007669"/>
    <property type="project" value="TreeGrafter"/>
</dbReference>
<evidence type="ECO:0000256" key="4">
    <source>
        <dbReference type="ARBA" id="ARBA00013161"/>
    </source>
</evidence>
<dbReference type="Proteomes" id="UP001303115">
    <property type="component" value="Unassembled WGS sequence"/>
</dbReference>
<evidence type="ECO:0000256" key="15">
    <source>
        <dbReference type="ARBA" id="ARBA00078476"/>
    </source>
</evidence>
<dbReference type="SMART" id="SM01403">
    <property type="entry name" value="Ribosomal_S10"/>
    <property type="match status" value="1"/>
</dbReference>
<comment type="subcellular location">
    <subcellularLocation>
        <location evidence="1">Mitochondrion</location>
    </subcellularLocation>
</comment>
<evidence type="ECO:0000256" key="7">
    <source>
        <dbReference type="ARBA" id="ARBA00022840"/>
    </source>
</evidence>
<evidence type="ECO:0000313" key="18">
    <source>
        <dbReference type="EMBL" id="KAK4039924.1"/>
    </source>
</evidence>
<dbReference type="GO" id="GO:1990904">
    <property type="term" value="C:ribonucleoprotein complex"/>
    <property type="evidence" value="ECO:0007669"/>
    <property type="project" value="UniProtKB-KW"/>
</dbReference>
<dbReference type="SUPFAM" id="SSF54999">
    <property type="entry name" value="Ribosomal protein S10"/>
    <property type="match status" value="1"/>
</dbReference>
<dbReference type="SUPFAM" id="SSF52374">
    <property type="entry name" value="Nucleotidylyl transferase"/>
    <property type="match status" value="1"/>
</dbReference>
<proteinExistence type="inferred from homology"/>